<reference evidence="1 2" key="1">
    <citation type="journal article" date="2011" name="J. Biotechnol.">
        <title>The complete genome sequence of the dominant Sinorhizobium meliloti field isolate SM11 extends the S. meliloti pan-genome.</title>
        <authorList>
            <person name="Schneiker-Bekel S."/>
            <person name="Wibberg D."/>
            <person name="Bekel T."/>
            <person name="Blom J."/>
            <person name="Linke B."/>
            <person name="Neuweger H."/>
            <person name="Stiens M."/>
            <person name="Vorholter F.J."/>
            <person name="Weidner S."/>
            <person name="Goesmann A."/>
            <person name="Puhler A."/>
            <person name="Schluter A."/>
        </authorList>
    </citation>
    <scope>NUCLEOTIDE SEQUENCE [LARGE SCALE GENOMIC DNA]</scope>
    <source>
        <strain evidence="1 2">SM11</strain>
        <plasmid evidence="2">pSmeSM11c</plasmid>
    </source>
</reference>
<protein>
    <submittedName>
        <fullName evidence="1">Uncharacterized protein</fullName>
    </submittedName>
</protein>
<dbReference type="KEGG" id="smx:SM11_pC1334"/>
<organism evidence="1 2">
    <name type="scientific">Sinorhizobium meliloti (strain SM11)</name>
    <dbReference type="NCBI Taxonomy" id="707241"/>
    <lineage>
        <taxon>Bacteria</taxon>
        <taxon>Pseudomonadati</taxon>
        <taxon>Pseudomonadota</taxon>
        <taxon>Alphaproteobacteria</taxon>
        <taxon>Hyphomicrobiales</taxon>
        <taxon>Rhizobiaceae</taxon>
        <taxon>Sinorhizobium/Ensifer group</taxon>
        <taxon>Sinorhizobium</taxon>
    </lineage>
</organism>
<evidence type="ECO:0000313" key="2">
    <source>
        <dbReference type="Proteomes" id="UP000009045"/>
    </source>
</evidence>
<dbReference type="EMBL" id="CP001831">
    <property type="protein sequence ID" value="AEH82408.1"/>
    <property type="molecule type" value="Genomic_DNA"/>
</dbReference>
<evidence type="ECO:0000313" key="1">
    <source>
        <dbReference type="EMBL" id="AEH82408.1"/>
    </source>
</evidence>
<dbReference type="AlphaFoldDB" id="F7XB08"/>
<proteinExistence type="predicted"/>
<dbReference type="Proteomes" id="UP000009045">
    <property type="component" value="Plasmid pSmeSM11c"/>
</dbReference>
<dbReference type="HOGENOM" id="CLU_3011922_0_0_5"/>
<name>F7XB08_SINMM</name>
<keyword evidence="1" id="KW-0614">Plasmid</keyword>
<gene>
    <name evidence="1" type="ordered locus">SM11_pC1334</name>
</gene>
<accession>F7XB08</accession>
<geneLocation type="plasmid" evidence="1 2">
    <name>pSmeSM11c</name>
</geneLocation>
<sequence>MMLEIDHDRALPRGMPPAPIINAHNPNIVFLPGLWIPALQLPQDRIAADRHADPMH</sequence>